<dbReference type="EMBL" id="CAXAMM010040907">
    <property type="protein sequence ID" value="CAK9096196.1"/>
    <property type="molecule type" value="Genomic_DNA"/>
</dbReference>
<protein>
    <submittedName>
        <fullName evidence="2">FO synthase subunit 1</fullName>
    </submittedName>
</protein>
<comment type="caution">
    <text evidence="2">The sequence shown here is derived from an EMBL/GenBank/DDBJ whole genome shotgun (WGS) entry which is preliminary data.</text>
</comment>
<keyword evidence="4" id="KW-1185">Reference proteome</keyword>
<proteinExistence type="predicted"/>
<reference evidence="2 4" key="1">
    <citation type="submission" date="2024-02" db="EMBL/GenBank/DDBJ databases">
        <authorList>
            <person name="Chen Y."/>
            <person name="Shah S."/>
            <person name="Dougan E. K."/>
            <person name="Thang M."/>
            <person name="Chan C."/>
        </authorList>
    </citation>
    <scope>NUCLEOTIDE SEQUENCE [LARGE SCALE GENOMIC DNA]</scope>
</reference>
<gene>
    <name evidence="2" type="ORF">SCF082_LOCUS45177</name>
    <name evidence="3" type="ORF">SCF082_LOCUS45225</name>
</gene>
<evidence type="ECO:0000313" key="2">
    <source>
        <dbReference type="EMBL" id="CAK9096196.1"/>
    </source>
</evidence>
<name>A0ABP0R6I5_9DINO</name>
<dbReference type="Proteomes" id="UP001642464">
    <property type="component" value="Unassembled WGS sequence"/>
</dbReference>
<evidence type="ECO:0000313" key="4">
    <source>
        <dbReference type="Proteomes" id="UP001642464"/>
    </source>
</evidence>
<organism evidence="2 4">
    <name type="scientific">Durusdinium trenchii</name>
    <dbReference type="NCBI Taxonomy" id="1381693"/>
    <lineage>
        <taxon>Eukaryota</taxon>
        <taxon>Sar</taxon>
        <taxon>Alveolata</taxon>
        <taxon>Dinophyceae</taxon>
        <taxon>Suessiales</taxon>
        <taxon>Symbiodiniaceae</taxon>
        <taxon>Durusdinium</taxon>
    </lineage>
</organism>
<evidence type="ECO:0000256" key="1">
    <source>
        <dbReference type="SAM" id="MobiDB-lite"/>
    </source>
</evidence>
<feature type="region of interest" description="Disordered" evidence="1">
    <location>
        <begin position="704"/>
        <end position="730"/>
    </location>
</feature>
<sequence>MSDPEDMITLMQMILVQGFRTNADEPGVEKLSVWPPNPAYLESKYTPLPPLNTESIRPFAVAYVKGWRRSLAMLICCEGVRVLGIDLEDLTEAFKGSLKAVYANVGRFSTTREAVYASRGITMAHVATRRAPNCFNFLRQMEVLTKAGDAGSNFKATAVARAFNIGRAESTAVSHLIERISKPVVAELKEASRCRGMRQWLTHEVIAKEAFNTSWSSGTGAFAAWSVELTNDADDCLVKMFIERLKKDWDRLPPGLKKPWVFKDALQVHASCGGFITILETLRKNIPKADYDTAVTTLQEQFSLGYLDPDIVAFLENGVPPVQLAEVNFVRNIVTSVEQRKQNEMHEKERELAERVAAATVEQIRHKFNQDVDTLKARTQCRDELALEAAKDAKYLAQRQSNLSVFVMASLDCCVWPSNSAYLENCLQTFRSILAMSSQNAGHLQLPLAQQQTANTAVLKHRNRLQYFMLEAKLDPTMEVALIFDRSNVTTEKDKRKSTHPCHFVTAEAHTSNAWRSSAVPESGTIGPCPLIRCTDMFGYDPDCRPGPAARTEQFLGVPAHLQIVQNYLRGMAFGDKDVVVWVDILPNRYCEFGRAVLGRLLDSNAGRPPVFYYGCLRDDQKDVKEALEDLVYNFWDQSDAAPPKSRPVETVADPDLVLLSWSNGQPAFPEQLLSKFSEGSAGHKSIHDMQKELLTMFPNAQVQGSPGTGRGGNPRATGRPDYTIDGGGRPLDFTRALDKTITPKSSFSAERKVYVAAAKGKPSLVLDTNYALWVGNETDEETTFAPSEIAGFNLGTFEEKVVSGMGEKELSGIPFRFPSDLCLVCYEKKLMSLADFAHQICTVHGVADFELACHQISQKMYPVTRLQQVLSG</sequence>
<evidence type="ECO:0000313" key="3">
    <source>
        <dbReference type="EMBL" id="CAK9096326.1"/>
    </source>
</evidence>
<accession>A0ABP0R6I5</accession>
<dbReference type="EMBL" id="CAXAMM010040929">
    <property type="protein sequence ID" value="CAK9096326.1"/>
    <property type="molecule type" value="Genomic_DNA"/>
</dbReference>